<evidence type="ECO:0000313" key="1">
    <source>
        <dbReference type="EMBL" id="EKG15021.1"/>
    </source>
</evidence>
<dbReference type="InParanoid" id="K2QYL3"/>
<dbReference type="Proteomes" id="UP000007129">
    <property type="component" value="Unassembled WGS sequence"/>
</dbReference>
<comment type="caution">
    <text evidence="1">The sequence shown here is derived from an EMBL/GenBank/DDBJ whole genome shotgun (WGS) entry which is preliminary data.</text>
</comment>
<dbReference type="EMBL" id="AHHD01000333">
    <property type="protein sequence ID" value="EKG15021.1"/>
    <property type="molecule type" value="Genomic_DNA"/>
</dbReference>
<proteinExistence type="predicted"/>
<evidence type="ECO:0000313" key="2">
    <source>
        <dbReference type="Proteomes" id="UP000007129"/>
    </source>
</evidence>
<organism evidence="1 2">
    <name type="scientific">Macrophomina phaseolina (strain MS6)</name>
    <name type="common">Charcoal rot fungus</name>
    <dbReference type="NCBI Taxonomy" id="1126212"/>
    <lineage>
        <taxon>Eukaryota</taxon>
        <taxon>Fungi</taxon>
        <taxon>Dikarya</taxon>
        <taxon>Ascomycota</taxon>
        <taxon>Pezizomycotina</taxon>
        <taxon>Dothideomycetes</taxon>
        <taxon>Dothideomycetes incertae sedis</taxon>
        <taxon>Botryosphaeriales</taxon>
        <taxon>Botryosphaeriaceae</taxon>
        <taxon>Macrophomina</taxon>
    </lineage>
</organism>
<sequence length="305" mass="34259">MAHQSESKPSCLECVLQGIPCSFDDTNAFVCVACIQEGKHCLSPQCEEHIALASLLERADGSSAERSARRLYTFAVLGCADCRSSFAPSRRATELPVPAKQGTGRCYTCILELCPDSPARWHESCFSHAPHTEFGHAKETFNPTEHKVPPPVSTCQSCLLGDHLCLQPRLYTTQEEDHIDQDYTDNCELHTARFEALGEEYIGTSEVAGQEVRDEVVRMLHCDKCRVSMVTNGIFDWSFNFSCDAFCAIDTVWEHNAKTRPELFTLLKLKVEEDTRMSFVAAWITAILELCPPARKPSERMEEER</sequence>
<dbReference type="VEuPathDB" id="FungiDB:MPH_07805"/>
<dbReference type="HOGENOM" id="CLU_912387_0_0_1"/>
<protein>
    <submittedName>
        <fullName evidence="1">Uncharacterized protein</fullName>
    </submittedName>
</protein>
<accession>K2QYL3</accession>
<reference evidence="1 2" key="1">
    <citation type="journal article" date="2012" name="BMC Genomics">
        <title>Tools to kill: Genome of one of the most destructive plant pathogenic fungi Macrophomina phaseolina.</title>
        <authorList>
            <person name="Islam M.S."/>
            <person name="Haque M.S."/>
            <person name="Islam M.M."/>
            <person name="Emdad E.M."/>
            <person name="Halim A."/>
            <person name="Hossen Q.M.M."/>
            <person name="Hossain M.Z."/>
            <person name="Ahmed B."/>
            <person name="Rahim S."/>
            <person name="Rahman M.S."/>
            <person name="Alam M.M."/>
            <person name="Hou S."/>
            <person name="Wan X."/>
            <person name="Saito J.A."/>
            <person name="Alam M."/>
        </authorList>
    </citation>
    <scope>NUCLEOTIDE SEQUENCE [LARGE SCALE GENOMIC DNA]</scope>
    <source>
        <strain evidence="1 2">MS6</strain>
    </source>
</reference>
<dbReference type="AlphaFoldDB" id="K2QYL3"/>
<name>K2QYL3_MACPH</name>
<gene>
    <name evidence="1" type="ORF">MPH_07805</name>
</gene>